<feature type="transmembrane region" description="Helical" evidence="2">
    <location>
        <begin position="756"/>
        <end position="775"/>
    </location>
</feature>
<feature type="transmembrane region" description="Helical" evidence="2">
    <location>
        <begin position="130"/>
        <end position="149"/>
    </location>
</feature>
<feature type="transmembrane region" description="Helical" evidence="2">
    <location>
        <begin position="242"/>
        <end position="262"/>
    </location>
</feature>
<feature type="transmembrane region" description="Helical" evidence="2">
    <location>
        <begin position="353"/>
        <end position="374"/>
    </location>
</feature>
<feature type="transmembrane region" description="Helical" evidence="2">
    <location>
        <begin position="183"/>
        <end position="200"/>
    </location>
</feature>
<evidence type="ECO:0000313" key="3">
    <source>
        <dbReference type="EMBL" id="MCM2392854.1"/>
    </source>
</evidence>
<gene>
    <name evidence="3" type="ORF">NBG84_31975</name>
</gene>
<dbReference type="EMBL" id="JAMQAW010000051">
    <property type="protein sequence ID" value="MCM2392854.1"/>
    <property type="molecule type" value="Genomic_DNA"/>
</dbReference>
<feature type="transmembrane region" description="Helical" evidence="2">
    <location>
        <begin position="602"/>
        <end position="622"/>
    </location>
</feature>
<organism evidence="3 4">
    <name type="scientific">Streptomyces albipurpureus</name>
    <dbReference type="NCBI Taxonomy" id="2897419"/>
    <lineage>
        <taxon>Bacteria</taxon>
        <taxon>Bacillati</taxon>
        <taxon>Actinomycetota</taxon>
        <taxon>Actinomycetes</taxon>
        <taxon>Kitasatosporales</taxon>
        <taxon>Streptomycetaceae</taxon>
        <taxon>Streptomyces</taxon>
    </lineage>
</organism>
<evidence type="ECO:0000256" key="2">
    <source>
        <dbReference type="SAM" id="Phobius"/>
    </source>
</evidence>
<name>A0ABT0UW86_9ACTN</name>
<feature type="transmembrane region" description="Helical" evidence="2">
    <location>
        <begin position="101"/>
        <end position="118"/>
    </location>
</feature>
<comment type="caution">
    <text evidence="3">The sequence shown here is derived from an EMBL/GenBank/DDBJ whole genome shotgun (WGS) entry which is preliminary data.</text>
</comment>
<dbReference type="InterPro" id="IPR058062">
    <property type="entry name" value="SCO7613_C"/>
</dbReference>
<feature type="transmembrane region" description="Helical" evidence="2">
    <location>
        <begin position="470"/>
        <end position="487"/>
    </location>
</feature>
<evidence type="ECO:0000313" key="4">
    <source>
        <dbReference type="Proteomes" id="UP001431429"/>
    </source>
</evidence>
<keyword evidence="2" id="KW-0812">Transmembrane</keyword>
<protein>
    <recommendedName>
        <fullName evidence="5">Integral membrane protein</fullName>
    </recommendedName>
</protein>
<feature type="region of interest" description="Disordered" evidence="1">
    <location>
        <begin position="437"/>
        <end position="461"/>
    </location>
</feature>
<feature type="transmembrane region" description="Helical" evidence="2">
    <location>
        <begin position="576"/>
        <end position="596"/>
    </location>
</feature>
<feature type="transmembrane region" description="Helical" evidence="2">
    <location>
        <begin position="71"/>
        <end position="95"/>
    </location>
</feature>
<feature type="transmembrane region" description="Helical" evidence="2">
    <location>
        <begin position="298"/>
        <end position="316"/>
    </location>
</feature>
<evidence type="ECO:0008006" key="5">
    <source>
        <dbReference type="Google" id="ProtNLM"/>
    </source>
</evidence>
<feature type="transmembrane region" description="Helical" evidence="2">
    <location>
        <begin position="493"/>
        <end position="514"/>
    </location>
</feature>
<dbReference type="RefSeq" id="WP_250923176.1">
    <property type="nucleotide sequence ID" value="NZ_JAMQAW010000051.1"/>
</dbReference>
<feature type="transmembrane region" description="Helical" evidence="2">
    <location>
        <begin position="550"/>
        <end position="569"/>
    </location>
</feature>
<dbReference type="Proteomes" id="UP001431429">
    <property type="component" value="Unassembled WGS sequence"/>
</dbReference>
<dbReference type="NCBIfam" id="NF047321">
    <property type="entry name" value="SCO7613_CTERM"/>
    <property type="match status" value="1"/>
</dbReference>
<feature type="transmembrane region" description="Helical" evidence="2">
    <location>
        <begin position="409"/>
        <end position="431"/>
    </location>
</feature>
<feature type="transmembrane region" description="Helical" evidence="2">
    <location>
        <begin position="629"/>
        <end position="648"/>
    </location>
</feature>
<keyword evidence="2" id="KW-1133">Transmembrane helix</keyword>
<feature type="transmembrane region" description="Helical" evidence="2">
    <location>
        <begin position="810"/>
        <end position="827"/>
    </location>
</feature>
<feature type="transmembrane region" description="Helical" evidence="2">
    <location>
        <begin position="678"/>
        <end position="697"/>
    </location>
</feature>
<feature type="transmembrane region" description="Helical" evidence="2">
    <location>
        <begin position="782"/>
        <end position="804"/>
    </location>
</feature>
<evidence type="ECO:0000256" key="1">
    <source>
        <dbReference type="SAM" id="MobiDB-lite"/>
    </source>
</evidence>
<sequence length="845" mass="85680">MTKPPPTPPPAEELAVLDRELVRLDARRSQLLARRSYLLTVLHPPAPHAWAATTTTTTRPTEASSPSVQNVLLALGGVLLTIAAIAFTLVSWGYMGIGGRAAVLAVVTSAALVTPMALLRRGLRSTAEAVAALALVLLVLDTYALYAVTLPEVSGFAYTAWAAALLAALWAGYGLALRKLRGPLPAAVVAAQLPLLLWSANGAAADAAPAPSLAWALLGTAALDVVLAIWGTRTAVRVTATVGAALAGGLAVLLGVFESIVAEGLADAAEPGALLTVAAALALLGAWRVRAASRIGSVVGGLALIAGLGGLIAAAVPSDWAAPAYLLGAIALFAVALVPALRARPPREVLWGLMAASGVVHVLALLSVLPLIALQLTGPLSVLPRIWAGPPADARWALGGDGEYANTNWAAAALTSIMLAGVLLGFARWAAEHLSAGTRPGAADEPPKAGGAGTPRKSAAGLLSRPDQSAVAGGAATALIWAVLVMVPSVADAGYALAVGWQLALTVAMLALVLRPEPIARRLPTAAAVALMCGVVGALSTTALALSTRAATFTVLGVLFTAFIVITIGSRAGLGVRSITGCAAVVWGTALLGAAAAAGDLALHQTAVVIVAVPAVVALLTARLGSHPIAVPLECTGALAGVLALLLATGQLPTLALVLALSGVIAAGTAIRTERRSTAGWLAAALFILATWVRLAASDVQVPEAYTLPVTLPALAVGALRRRRDPGTSSWTAYGPGLAATMVPSLFAVWGAGDWLRPLVLGIAALAVTLVGARLRLQAPLALGGTVLTLVALHELAPYVVQALDALPRWLPPALAGLLLLAVGATYEQRLREARRMRESLGRMR</sequence>
<keyword evidence="4" id="KW-1185">Reference proteome</keyword>
<feature type="transmembrane region" description="Helical" evidence="2">
    <location>
        <begin position="654"/>
        <end position="671"/>
    </location>
</feature>
<accession>A0ABT0UW86</accession>
<feature type="transmembrane region" description="Helical" evidence="2">
    <location>
        <begin position="322"/>
        <end position="341"/>
    </location>
</feature>
<keyword evidence="2" id="KW-0472">Membrane</keyword>
<proteinExistence type="predicted"/>
<feature type="transmembrane region" description="Helical" evidence="2">
    <location>
        <begin position="526"/>
        <end position="544"/>
    </location>
</feature>
<feature type="transmembrane region" description="Helical" evidence="2">
    <location>
        <begin position="268"/>
        <end position="286"/>
    </location>
</feature>
<feature type="transmembrane region" description="Helical" evidence="2">
    <location>
        <begin position="212"/>
        <end position="230"/>
    </location>
</feature>
<reference evidence="3" key="1">
    <citation type="submission" date="2022-06" db="EMBL/GenBank/DDBJ databases">
        <title>Genome public.</title>
        <authorList>
            <person name="Sun Q."/>
        </authorList>
    </citation>
    <scope>NUCLEOTIDE SEQUENCE</scope>
    <source>
        <strain evidence="3">CWNU-1</strain>
    </source>
</reference>
<feature type="transmembrane region" description="Helical" evidence="2">
    <location>
        <begin position="155"/>
        <end position="176"/>
    </location>
</feature>